<protein>
    <recommendedName>
        <fullName evidence="4">non-specific protein-tyrosine kinase</fullName>
        <ecNumber evidence="4">2.7.10.2</ecNumber>
    </recommendedName>
</protein>
<feature type="domain" description="Polysaccharide chain length determinant N-terminal" evidence="18">
    <location>
        <begin position="27"/>
        <end position="119"/>
    </location>
</feature>
<comment type="similarity">
    <text evidence="3">Belongs to the etk/wzc family.</text>
</comment>
<evidence type="ECO:0000256" key="3">
    <source>
        <dbReference type="ARBA" id="ARBA00008883"/>
    </source>
</evidence>
<evidence type="ECO:0000256" key="11">
    <source>
        <dbReference type="ARBA" id="ARBA00022840"/>
    </source>
</evidence>
<organism evidence="21 22">
    <name type="scientific">Thiothrix lacustris</name>
    <dbReference type="NCBI Taxonomy" id="525917"/>
    <lineage>
        <taxon>Bacteria</taxon>
        <taxon>Pseudomonadati</taxon>
        <taxon>Pseudomonadota</taxon>
        <taxon>Gammaproteobacteria</taxon>
        <taxon>Thiotrichales</taxon>
        <taxon>Thiotrichaceae</taxon>
        <taxon>Thiothrix</taxon>
    </lineage>
</organism>
<keyword evidence="12 17" id="KW-1133">Transmembrane helix</keyword>
<dbReference type="FunFam" id="3.40.50.300:FF:000527">
    <property type="entry name" value="Tyrosine-protein kinase etk"/>
    <property type="match status" value="1"/>
</dbReference>
<keyword evidence="14" id="KW-0829">Tyrosine-protein kinase</keyword>
<evidence type="ECO:0000256" key="1">
    <source>
        <dbReference type="ARBA" id="ARBA00004429"/>
    </source>
</evidence>
<dbReference type="Gene3D" id="3.40.50.300">
    <property type="entry name" value="P-loop containing nucleotide triphosphate hydrolases"/>
    <property type="match status" value="1"/>
</dbReference>
<evidence type="ECO:0000259" key="20">
    <source>
        <dbReference type="Pfam" id="PF13807"/>
    </source>
</evidence>
<evidence type="ECO:0000256" key="7">
    <source>
        <dbReference type="ARBA" id="ARBA00022679"/>
    </source>
</evidence>
<dbReference type="InterPro" id="IPR003856">
    <property type="entry name" value="LPS_length_determ_N"/>
</dbReference>
<evidence type="ECO:0000256" key="15">
    <source>
        <dbReference type="ARBA" id="ARBA00051245"/>
    </source>
</evidence>
<keyword evidence="16" id="KW-0175">Coiled coil</keyword>
<dbReference type="EC" id="2.7.10.2" evidence="4"/>
<evidence type="ECO:0000256" key="5">
    <source>
        <dbReference type="ARBA" id="ARBA00022475"/>
    </source>
</evidence>
<evidence type="ECO:0000256" key="6">
    <source>
        <dbReference type="ARBA" id="ARBA00022519"/>
    </source>
</evidence>
<comment type="catalytic activity">
    <reaction evidence="15">
        <text>L-tyrosyl-[protein] + ATP = O-phospho-L-tyrosyl-[protein] + ADP + H(+)</text>
        <dbReference type="Rhea" id="RHEA:10596"/>
        <dbReference type="Rhea" id="RHEA-COMP:10136"/>
        <dbReference type="Rhea" id="RHEA-COMP:20101"/>
        <dbReference type="ChEBI" id="CHEBI:15378"/>
        <dbReference type="ChEBI" id="CHEBI:30616"/>
        <dbReference type="ChEBI" id="CHEBI:46858"/>
        <dbReference type="ChEBI" id="CHEBI:61978"/>
        <dbReference type="ChEBI" id="CHEBI:456216"/>
        <dbReference type="EC" id="2.7.10.2"/>
    </reaction>
</comment>
<dbReference type="GO" id="GO:0042802">
    <property type="term" value="F:identical protein binding"/>
    <property type="evidence" value="ECO:0007669"/>
    <property type="project" value="UniProtKB-ARBA"/>
</dbReference>
<keyword evidence="13 17" id="KW-0472">Membrane</keyword>
<keyword evidence="8 17" id="KW-0812">Transmembrane</keyword>
<evidence type="ECO:0000259" key="18">
    <source>
        <dbReference type="Pfam" id="PF02706"/>
    </source>
</evidence>
<evidence type="ECO:0000256" key="10">
    <source>
        <dbReference type="ARBA" id="ARBA00022777"/>
    </source>
</evidence>
<dbReference type="InterPro" id="IPR005702">
    <property type="entry name" value="Wzc-like_C"/>
</dbReference>
<dbReference type="CDD" id="cd05387">
    <property type="entry name" value="BY-kinase"/>
    <property type="match status" value="1"/>
</dbReference>
<dbReference type="Pfam" id="PF13614">
    <property type="entry name" value="AAA_31"/>
    <property type="match status" value="1"/>
</dbReference>
<dbReference type="Pfam" id="PF13807">
    <property type="entry name" value="GNVR"/>
    <property type="match status" value="1"/>
</dbReference>
<evidence type="ECO:0000256" key="12">
    <source>
        <dbReference type="ARBA" id="ARBA00022989"/>
    </source>
</evidence>
<evidence type="ECO:0000256" key="17">
    <source>
        <dbReference type="SAM" id="Phobius"/>
    </source>
</evidence>
<evidence type="ECO:0000256" key="8">
    <source>
        <dbReference type="ARBA" id="ARBA00022692"/>
    </source>
</evidence>
<keyword evidence="10" id="KW-0418">Kinase</keyword>
<feature type="domain" description="Tyrosine-protein kinase G-rich" evidence="20">
    <location>
        <begin position="380"/>
        <end position="453"/>
    </location>
</feature>
<evidence type="ECO:0000256" key="14">
    <source>
        <dbReference type="ARBA" id="ARBA00023137"/>
    </source>
</evidence>
<dbReference type="SUPFAM" id="SSF52540">
    <property type="entry name" value="P-loop containing nucleoside triphosphate hydrolases"/>
    <property type="match status" value="1"/>
</dbReference>
<dbReference type="NCBIfam" id="TIGR01007">
    <property type="entry name" value="eps_fam"/>
    <property type="match status" value="1"/>
</dbReference>
<evidence type="ECO:0000256" key="9">
    <source>
        <dbReference type="ARBA" id="ARBA00022741"/>
    </source>
</evidence>
<dbReference type="Pfam" id="PF02706">
    <property type="entry name" value="Wzz"/>
    <property type="match status" value="1"/>
</dbReference>
<reference evidence="21 22" key="1">
    <citation type="submission" date="2017-01" db="EMBL/GenBank/DDBJ databases">
        <title>Novel large sulfur bacteria in the metagenomes of groundwater-fed chemosynthetic microbial mats in the Lake Huron basin.</title>
        <authorList>
            <person name="Sharrar A.M."/>
            <person name="Flood B.E."/>
            <person name="Bailey J.V."/>
            <person name="Jones D.S."/>
            <person name="Biddanda B."/>
            <person name="Ruberg S.A."/>
            <person name="Marcus D.N."/>
            <person name="Dick G.J."/>
        </authorList>
    </citation>
    <scope>NUCLEOTIDE SEQUENCE [LARGE SCALE GENOMIC DNA]</scope>
    <source>
        <strain evidence="21">A8</strain>
    </source>
</reference>
<dbReference type="PANTHER" id="PTHR32309:SF13">
    <property type="entry name" value="FERRIC ENTEROBACTIN TRANSPORT PROTEIN FEPE"/>
    <property type="match status" value="1"/>
</dbReference>
<feature type="transmembrane region" description="Helical" evidence="17">
    <location>
        <begin position="44"/>
        <end position="62"/>
    </location>
</feature>
<feature type="domain" description="AAA" evidence="19">
    <location>
        <begin position="533"/>
        <end position="678"/>
    </location>
</feature>
<dbReference type="GO" id="GO:0004715">
    <property type="term" value="F:non-membrane spanning protein tyrosine kinase activity"/>
    <property type="evidence" value="ECO:0007669"/>
    <property type="project" value="UniProtKB-EC"/>
</dbReference>
<dbReference type="InterPro" id="IPR032807">
    <property type="entry name" value="GNVR"/>
</dbReference>
<keyword evidence="6" id="KW-0997">Cell inner membrane</keyword>
<comment type="subcellular location">
    <subcellularLocation>
        <location evidence="1">Cell inner membrane</location>
        <topology evidence="1">Multi-pass membrane protein</topology>
    </subcellularLocation>
</comment>
<keyword evidence="7" id="KW-0808">Transferase</keyword>
<dbReference type="STRING" id="1123401.GCA_000621325_00477"/>
<evidence type="ECO:0000256" key="16">
    <source>
        <dbReference type="SAM" id="Coils"/>
    </source>
</evidence>
<keyword evidence="11" id="KW-0067">ATP-binding</keyword>
<evidence type="ECO:0000313" key="21">
    <source>
        <dbReference type="EMBL" id="OQX05750.1"/>
    </source>
</evidence>
<dbReference type="Proteomes" id="UP000192491">
    <property type="component" value="Unassembled WGS sequence"/>
</dbReference>
<keyword evidence="9" id="KW-0547">Nucleotide-binding</keyword>
<comment type="caution">
    <text evidence="21">The sequence shown here is derived from an EMBL/GenBank/DDBJ whole genome shotgun (WGS) entry which is preliminary data.</text>
</comment>
<dbReference type="GO" id="GO:0005886">
    <property type="term" value="C:plasma membrane"/>
    <property type="evidence" value="ECO:0007669"/>
    <property type="project" value="UniProtKB-SubCell"/>
</dbReference>
<evidence type="ECO:0000256" key="2">
    <source>
        <dbReference type="ARBA" id="ARBA00007316"/>
    </source>
</evidence>
<gene>
    <name evidence="21" type="ORF">BWK73_32770</name>
</gene>
<evidence type="ECO:0000256" key="13">
    <source>
        <dbReference type="ARBA" id="ARBA00023136"/>
    </source>
</evidence>
<keyword evidence="5" id="KW-1003">Cell membrane</keyword>
<evidence type="ECO:0000256" key="4">
    <source>
        <dbReference type="ARBA" id="ARBA00011903"/>
    </source>
</evidence>
<sequence length="729" mass="80361">MQNDKHPNSQQAQRNPAYAPDLLKAADTLDLREFGRTLFRRRRMILLVTGIIILLALLITLFSKPIYRATATLQIERESTKVVNIDFLGAGDIRDTRDFYQTQFELIRSRALASQVITSLKLEEKLASTSLLSQFKTLFSTTDASNKQTAIEDLLLENLTVEPVKNSRLVAVSYTSSDAAQAAEIANAVVSTFKNMNTDRRLSATTDAENYLNKTVQETKARLDESEQRLNQYAREHEIFQMEGEESTTSSNALKELSEELIQVQKQRIEQESRHDILADKSRPLADRVGVLDKDAPYLQALGQKLDKLKAQQEKQPIANIAEQIKKLETDIEIEVAAKGDSLKGELEAAKRKEDLIREGISKAKTEAMQEQDTTIAYSTLKREVTTNQELYQNLQQRLKEVNIAGGVAANNIAVIDPAQTPLKKFKPNLSSNLLFGTLLGLLLGISATFMREFLDDTVKDINELERITHLPVLGVMAETAGTTAAQLATSTISKPRSAIAEAFRSLRTSLRFLQQTDTTPLIVVTSASPNEGKTTTASNLACAYASAGNRVLLVDADLRNPSLHKTLGIHANHGLANYLSGALDSRDLIQMTDIPNLYLLPAGTPPDDPAELLSSAHMQTLLDSVKRDFDQIIFDSPPVLGLADALILASLSSATLLTVRAEYTRIATLQNALTRLRRAHAPLTGILLNRVDLDNGYGNDYGGYVYQVEAHQPTLTTGGKLLAALKKL</sequence>
<feature type="coiled-coil region" evidence="16">
    <location>
        <begin position="216"/>
        <end position="274"/>
    </location>
</feature>
<accession>A0A1Y1QHD1</accession>
<dbReference type="GO" id="GO:0005524">
    <property type="term" value="F:ATP binding"/>
    <property type="evidence" value="ECO:0007669"/>
    <property type="project" value="UniProtKB-KW"/>
</dbReference>
<dbReference type="InterPro" id="IPR050445">
    <property type="entry name" value="Bact_polysacc_biosynth/exp"/>
</dbReference>
<proteinExistence type="inferred from homology"/>
<dbReference type="AlphaFoldDB" id="A0A1Y1QHD1"/>
<evidence type="ECO:0000259" key="19">
    <source>
        <dbReference type="Pfam" id="PF13614"/>
    </source>
</evidence>
<comment type="similarity">
    <text evidence="2">Belongs to the CpsD/CapB family.</text>
</comment>
<name>A0A1Y1QHD1_9GAMM</name>
<dbReference type="PANTHER" id="PTHR32309">
    <property type="entry name" value="TYROSINE-PROTEIN KINASE"/>
    <property type="match status" value="1"/>
</dbReference>
<dbReference type="InterPro" id="IPR027417">
    <property type="entry name" value="P-loop_NTPase"/>
</dbReference>
<dbReference type="InterPro" id="IPR025669">
    <property type="entry name" value="AAA_dom"/>
</dbReference>
<evidence type="ECO:0000313" key="22">
    <source>
        <dbReference type="Proteomes" id="UP000192491"/>
    </source>
</evidence>
<dbReference type="EMBL" id="MTEJ01000275">
    <property type="protein sequence ID" value="OQX05750.1"/>
    <property type="molecule type" value="Genomic_DNA"/>
</dbReference>